<dbReference type="GO" id="GO:0046872">
    <property type="term" value="F:metal ion binding"/>
    <property type="evidence" value="ECO:0007669"/>
    <property type="project" value="UniProtKB-KW"/>
</dbReference>
<evidence type="ECO:0000313" key="5">
    <source>
        <dbReference type="Proteomes" id="UP000327044"/>
    </source>
</evidence>
<gene>
    <name evidence="4" type="ORF">PPYR_07330</name>
</gene>
<evidence type="ECO:0000259" key="3">
    <source>
        <dbReference type="Pfam" id="PF13359"/>
    </source>
</evidence>
<comment type="caution">
    <text evidence="4">The sequence shown here is derived from an EMBL/GenBank/DDBJ whole genome shotgun (WGS) entry which is preliminary data.</text>
</comment>
<name>A0A5N4AQ48_PHOPY</name>
<dbReference type="InterPro" id="IPR027806">
    <property type="entry name" value="HARBI1_dom"/>
</dbReference>
<dbReference type="Pfam" id="PF13359">
    <property type="entry name" value="DDE_Tnp_4"/>
    <property type="match status" value="1"/>
</dbReference>
<evidence type="ECO:0000313" key="4">
    <source>
        <dbReference type="EMBL" id="KAB0799450.1"/>
    </source>
</evidence>
<evidence type="ECO:0000256" key="2">
    <source>
        <dbReference type="ARBA" id="ARBA00022723"/>
    </source>
</evidence>
<reference evidence="4 5" key="1">
    <citation type="journal article" date="2018" name="Elife">
        <title>Firefly genomes illuminate parallel origins of bioluminescence in beetles.</title>
        <authorList>
            <person name="Fallon T.R."/>
            <person name="Lower S.E."/>
            <person name="Chang C.H."/>
            <person name="Bessho-Uehara M."/>
            <person name="Martin G.J."/>
            <person name="Bewick A.J."/>
            <person name="Behringer M."/>
            <person name="Debat H.J."/>
            <person name="Wong I."/>
            <person name="Day J.C."/>
            <person name="Suvorov A."/>
            <person name="Silva C.J."/>
            <person name="Stanger-Hall K.F."/>
            <person name="Hall D.W."/>
            <person name="Schmitz R.J."/>
            <person name="Nelson D.R."/>
            <person name="Lewis S.M."/>
            <person name="Shigenobu S."/>
            <person name="Bybee S.M."/>
            <person name="Larracuente A.M."/>
            <person name="Oba Y."/>
            <person name="Weng J.K."/>
        </authorList>
    </citation>
    <scope>NUCLEOTIDE SEQUENCE [LARGE SCALE GENOMIC DNA]</scope>
    <source>
        <strain evidence="4">1611_PpyrPB1</strain>
        <tissue evidence="4">Whole body</tissue>
    </source>
</reference>
<dbReference type="AlphaFoldDB" id="A0A5N4AQ48"/>
<keyword evidence="2" id="KW-0479">Metal-binding</keyword>
<comment type="cofactor">
    <cofactor evidence="1">
        <name>a divalent metal cation</name>
        <dbReference type="ChEBI" id="CHEBI:60240"/>
    </cofactor>
</comment>
<feature type="domain" description="DDE Tnp4" evidence="3">
    <location>
        <begin position="103"/>
        <end position="225"/>
    </location>
</feature>
<sequence>MKVEDPNEFFKYTGMTVPIFNTLLEMVKPHIIAKHHFPDHVGPEERLALTLHYLSQGCSMQAIAWTYHLGHATVHTIIKSVVEIIWNVLHEMGSTSIFKLQQKVEACTYFNYKKSFSMVLLATCSADYFFTLVDIGAYGSEHDEGVFKNSVFGNLLDENLMNVPQPDRLPGVETRMPFVFVADDAFPLKTYITRPYPGRQLQPSERIFNYRLSRARRTIENASADVNNVDNIIKAVVCLHNYVKTESSAVGDTSYCPEGFVDTEDNPGSWRNDIENLTSVGSLSSNRASRLCYSSRDLLRNYFLSPLGQIPWQEQKIFAGVEPEIFE</sequence>
<dbReference type="EMBL" id="VVIM01000005">
    <property type="protein sequence ID" value="KAB0799450.1"/>
    <property type="molecule type" value="Genomic_DNA"/>
</dbReference>
<dbReference type="Proteomes" id="UP000327044">
    <property type="component" value="Unassembled WGS sequence"/>
</dbReference>
<organism evidence="4 5">
    <name type="scientific">Photinus pyralis</name>
    <name type="common">Common eastern firefly</name>
    <name type="synonym">Lampyris pyralis</name>
    <dbReference type="NCBI Taxonomy" id="7054"/>
    <lineage>
        <taxon>Eukaryota</taxon>
        <taxon>Metazoa</taxon>
        <taxon>Ecdysozoa</taxon>
        <taxon>Arthropoda</taxon>
        <taxon>Hexapoda</taxon>
        <taxon>Insecta</taxon>
        <taxon>Pterygota</taxon>
        <taxon>Neoptera</taxon>
        <taxon>Endopterygota</taxon>
        <taxon>Coleoptera</taxon>
        <taxon>Polyphaga</taxon>
        <taxon>Elateriformia</taxon>
        <taxon>Elateroidea</taxon>
        <taxon>Lampyridae</taxon>
        <taxon>Lampyrinae</taxon>
        <taxon>Photinus</taxon>
    </lineage>
</organism>
<accession>A0A5N4AQ48</accession>
<dbReference type="InParanoid" id="A0A5N4AQ48"/>
<evidence type="ECO:0000256" key="1">
    <source>
        <dbReference type="ARBA" id="ARBA00001968"/>
    </source>
</evidence>
<protein>
    <recommendedName>
        <fullName evidence="3">DDE Tnp4 domain-containing protein</fullName>
    </recommendedName>
</protein>
<keyword evidence="5" id="KW-1185">Reference proteome</keyword>
<proteinExistence type="predicted"/>